<dbReference type="Proteomes" id="UP000324853">
    <property type="component" value="Unassembled WGS sequence"/>
</dbReference>
<evidence type="ECO:0000313" key="2">
    <source>
        <dbReference type="EMBL" id="TYL71859.1"/>
    </source>
</evidence>
<gene>
    <name evidence="2" type="ORF">FXB38_39540</name>
</gene>
<dbReference type="OrthoDB" id="9801445at2"/>
<dbReference type="Pfam" id="PF02633">
    <property type="entry name" value="Creatininase"/>
    <property type="match status" value="1"/>
</dbReference>
<organism evidence="2 3">
    <name type="scientific">Bradyrhizobium cytisi</name>
    <dbReference type="NCBI Taxonomy" id="515489"/>
    <lineage>
        <taxon>Bacteria</taxon>
        <taxon>Pseudomonadati</taxon>
        <taxon>Pseudomonadota</taxon>
        <taxon>Alphaproteobacteria</taxon>
        <taxon>Hyphomicrobiales</taxon>
        <taxon>Nitrobacteraceae</taxon>
        <taxon>Bradyrhizobium</taxon>
    </lineage>
</organism>
<accession>A0A5S4VVE2</accession>
<reference evidence="2 3" key="1">
    <citation type="submission" date="2019-08" db="EMBL/GenBank/DDBJ databases">
        <title>Bradyrhizobium hipponensis sp. nov., a rhizobium isolated from a Lupinus angustifolius root nodule in Tunisia.</title>
        <authorList>
            <person name="Off K."/>
            <person name="Rejili M."/>
            <person name="Mars M."/>
            <person name="Brachmann A."/>
            <person name="Marin M."/>
        </authorList>
    </citation>
    <scope>NUCLEOTIDE SEQUENCE [LARGE SCALE GENOMIC DNA]</scope>
    <source>
        <strain evidence="2 3">CTAW11</strain>
    </source>
</reference>
<evidence type="ECO:0000313" key="3">
    <source>
        <dbReference type="Proteomes" id="UP000324853"/>
    </source>
</evidence>
<dbReference type="EMBL" id="VSSR01000095">
    <property type="protein sequence ID" value="TYL71859.1"/>
    <property type="molecule type" value="Genomic_DNA"/>
</dbReference>
<comment type="similarity">
    <text evidence="1">Belongs to the creatininase superfamily.</text>
</comment>
<evidence type="ECO:0000256" key="1">
    <source>
        <dbReference type="ARBA" id="ARBA00024029"/>
    </source>
</evidence>
<dbReference type="Gene3D" id="3.40.50.10310">
    <property type="entry name" value="Creatininase"/>
    <property type="match status" value="1"/>
</dbReference>
<dbReference type="InterPro" id="IPR003785">
    <property type="entry name" value="Creatininase/forma_Hydrolase"/>
</dbReference>
<dbReference type="InterPro" id="IPR024087">
    <property type="entry name" value="Creatininase-like_sf"/>
</dbReference>
<dbReference type="AlphaFoldDB" id="A0A5S4VVE2"/>
<dbReference type="SUPFAM" id="SSF102215">
    <property type="entry name" value="Creatininase"/>
    <property type="match status" value="1"/>
</dbReference>
<sequence length="86" mass="9722">MRERAQEDAIVIVPVGALEQHGPHLPIEIDSLLGETVALRTARLAAAIEKVRLTDAVDRPLRASHVVGRHDHRRFPDLLRHYPLRL</sequence>
<comment type="caution">
    <text evidence="2">The sequence shown here is derived from an EMBL/GenBank/DDBJ whole genome shotgun (WGS) entry which is preliminary data.</text>
</comment>
<name>A0A5S4VVE2_9BRAD</name>
<protein>
    <submittedName>
        <fullName evidence="2">Creatininase family protein</fullName>
    </submittedName>
</protein>
<proteinExistence type="inferred from homology"/>
<keyword evidence="3" id="KW-1185">Reference proteome</keyword>